<protein>
    <recommendedName>
        <fullName evidence="3">F-box domain-containing protein</fullName>
    </recommendedName>
</protein>
<gene>
    <name evidence="1" type="ORF">ARMSODRAFT_976202</name>
</gene>
<organism evidence="1 2">
    <name type="scientific">Armillaria solidipes</name>
    <dbReference type="NCBI Taxonomy" id="1076256"/>
    <lineage>
        <taxon>Eukaryota</taxon>
        <taxon>Fungi</taxon>
        <taxon>Dikarya</taxon>
        <taxon>Basidiomycota</taxon>
        <taxon>Agaricomycotina</taxon>
        <taxon>Agaricomycetes</taxon>
        <taxon>Agaricomycetidae</taxon>
        <taxon>Agaricales</taxon>
        <taxon>Marasmiineae</taxon>
        <taxon>Physalacriaceae</taxon>
        <taxon>Armillaria</taxon>
    </lineage>
</organism>
<accession>A0A2H3BAJ7</accession>
<dbReference type="EMBL" id="KZ293434">
    <property type="protein sequence ID" value="PBK67909.1"/>
    <property type="molecule type" value="Genomic_DNA"/>
</dbReference>
<dbReference type="AlphaFoldDB" id="A0A2H3BAJ7"/>
<name>A0A2H3BAJ7_9AGAR</name>
<dbReference type="Proteomes" id="UP000218334">
    <property type="component" value="Unassembled WGS sequence"/>
</dbReference>
<proteinExistence type="predicted"/>
<keyword evidence="2" id="KW-1185">Reference proteome</keyword>
<sequence length="286" mass="32671">MGVMLKDLRSVRGSLGSLQSLEMRIESWSDRMTIDAFEFAPRLTRIKLTRSSIRQKFIFPWSQLISYHEELEQSRSTDLKIPSFGPLGAADDTSKVPRISHSAIRHLLAKSHSMIPFITLPSLEILTLDVETHTAPEATLDVRHLIRRSDCSLTELNLRGITPGKEVVELLRCTPKLTRLAFHYGYSQWKHNVNEDFINLFRVVDVRRENLPQKLQSLSITIGQHPGKIKSWWGAEQLPEFNFVTDTATLVVSSRTIEQLQGFKEEGMRISIRAKMADSGQQITYI</sequence>
<evidence type="ECO:0008006" key="3">
    <source>
        <dbReference type="Google" id="ProtNLM"/>
    </source>
</evidence>
<reference evidence="2" key="1">
    <citation type="journal article" date="2017" name="Nat. Ecol. Evol.">
        <title>Genome expansion and lineage-specific genetic innovations in the forest pathogenic fungi Armillaria.</title>
        <authorList>
            <person name="Sipos G."/>
            <person name="Prasanna A.N."/>
            <person name="Walter M.C."/>
            <person name="O'Connor E."/>
            <person name="Balint B."/>
            <person name="Krizsan K."/>
            <person name="Kiss B."/>
            <person name="Hess J."/>
            <person name="Varga T."/>
            <person name="Slot J."/>
            <person name="Riley R."/>
            <person name="Boka B."/>
            <person name="Rigling D."/>
            <person name="Barry K."/>
            <person name="Lee J."/>
            <person name="Mihaltcheva S."/>
            <person name="LaButti K."/>
            <person name="Lipzen A."/>
            <person name="Waldron R."/>
            <person name="Moloney N.M."/>
            <person name="Sperisen C."/>
            <person name="Kredics L."/>
            <person name="Vagvoelgyi C."/>
            <person name="Patrignani A."/>
            <person name="Fitzpatrick D."/>
            <person name="Nagy I."/>
            <person name="Doyle S."/>
            <person name="Anderson J.B."/>
            <person name="Grigoriev I.V."/>
            <person name="Gueldener U."/>
            <person name="Muensterkoetter M."/>
            <person name="Nagy L.G."/>
        </authorList>
    </citation>
    <scope>NUCLEOTIDE SEQUENCE [LARGE SCALE GENOMIC DNA]</scope>
    <source>
        <strain evidence="2">28-4</strain>
    </source>
</reference>
<evidence type="ECO:0000313" key="1">
    <source>
        <dbReference type="EMBL" id="PBK67909.1"/>
    </source>
</evidence>
<evidence type="ECO:0000313" key="2">
    <source>
        <dbReference type="Proteomes" id="UP000218334"/>
    </source>
</evidence>